<feature type="transmembrane region" description="Helical" evidence="1">
    <location>
        <begin position="182"/>
        <end position="204"/>
    </location>
</feature>
<evidence type="ECO:0000256" key="1">
    <source>
        <dbReference type="SAM" id="Phobius"/>
    </source>
</evidence>
<dbReference type="GO" id="GO:0006508">
    <property type="term" value="P:proteolysis"/>
    <property type="evidence" value="ECO:0007669"/>
    <property type="project" value="UniProtKB-KW"/>
</dbReference>
<feature type="domain" description="CAAX prenyl protease 2/Lysostaphin resistance protein A-like" evidence="2">
    <location>
        <begin position="123"/>
        <end position="220"/>
    </location>
</feature>
<dbReference type="Proteomes" id="UP000198546">
    <property type="component" value="Chromosome i"/>
</dbReference>
<dbReference type="PANTHER" id="PTHR35797:SF1">
    <property type="entry name" value="PROTEASE"/>
    <property type="match status" value="1"/>
</dbReference>
<feature type="transmembrane region" description="Helical" evidence="1">
    <location>
        <begin position="148"/>
        <end position="170"/>
    </location>
</feature>
<gene>
    <name evidence="3" type="ORF">SAMN04489747_0728</name>
</gene>
<evidence type="ECO:0000313" key="4">
    <source>
        <dbReference type="Proteomes" id="UP000198546"/>
    </source>
</evidence>
<dbReference type="GO" id="GO:0004175">
    <property type="term" value="F:endopeptidase activity"/>
    <property type="evidence" value="ECO:0007669"/>
    <property type="project" value="UniProtKB-ARBA"/>
</dbReference>
<dbReference type="Pfam" id="PF02517">
    <property type="entry name" value="Rce1-like"/>
    <property type="match status" value="1"/>
</dbReference>
<feature type="transmembrane region" description="Helical" evidence="1">
    <location>
        <begin position="47"/>
        <end position="72"/>
    </location>
</feature>
<feature type="transmembrane region" description="Helical" evidence="1">
    <location>
        <begin position="240"/>
        <end position="258"/>
    </location>
</feature>
<keyword evidence="3" id="KW-0378">Hydrolase</keyword>
<reference evidence="3 4" key="1">
    <citation type="submission" date="2016-10" db="EMBL/GenBank/DDBJ databases">
        <authorList>
            <person name="de Groot N.N."/>
        </authorList>
    </citation>
    <scope>NUCLEOTIDE SEQUENCE [LARGE SCALE GENOMIC DNA]</scope>
    <source>
        <strain evidence="3 4">MON 2.2</strain>
    </source>
</reference>
<keyword evidence="1" id="KW-1133">Transmembrane helix</keyword>
<keyword evidence="1" id="KW-0812">Transmembrane</keyword>
<keyword evidence="1" id="KW-0472">Membrane</keyword>
<dbReference type="RefSeq" id="WP_157676957.1">
    <property type="nucleotide sequence ID" value="NZ_LT629688.1"/>
</dbReference>
<dbReference type="PANTHER" id="PTHR35797">
    <property type="entry name" value="PROTEASE-RELATED"/>
    <property type="match status" value="1"/>
</dbReference>
<keyword evidence="3" id="KW-0645">Protease</keyword>
<organism evidence="3 4">
    <name type="scientific">Auraticoccus monumenti</name>
    <dbReference type="NCBI Taxonomy" id="675864"/>
    <lineage>
        <taxon>Bacteria</taxon>
        <taxon>Bacillati</taxon>
        <taxon>Actinomycetota</taxon>
        <taxon>Actinomycetes</taxon>
        <taxon>Propionibacteriales</taxon>
        <taxon>Propionibacteriaceae</taxon>
        <taxon>Auraticoccus</taxon>
    </lineage>
</organism>
<name>A0A1G6TYK2_9ACTN</name>
<dbReference type="InterPro" id="IPR042150">
    <property type="entry name" value="MmRce1-like"/>
</dbReference>
<dbReference type="AlphaFoldDB" id="A0A1G6TYK2"/>
<dbReference type="OrthoDB" id="3693644at2"/>
<dbReference type="InterPro" id="IPR003675">
    <property type="entry name" value="Rce1/LyrA-like_dom"/>
</dbReference>
<dbReference type="GO" id="GO:0080120">
    <property type="term" value="P:CAAX-box protein maturation"/>
    <property type="evidence" value="ECO:0007669"/>
    <property type="project" value="UniProtKB-ARBA"/>
</dbReference>
<sequence>MQRTNAAPLRAAVLLSVLTIAVVTALCAVFLVAGWTLPSWVVVVGRWIPALVSLLVLRLVPLPGGLATWWALRPAGWRRFLTGAVVSVGVLLAVYLATAVLGGALGIVTMVSGGELLTILLVVVPIVVVYSLSTFGEEAAWRGHLQRLLAPWGFWRASVVVAAVWVVFHLPLHGTFVLQGTLPPHVALSSTLLLLPLGLFLSAVVTRFGSVWPAVLAHALPMSALNLVQDPGGIPATPFWIFSAISAVLLLVAAVLLAPRRGALAEPAVPRTDGVTAA</sequence>
<dbReference type="EMBL" id="LT629688">
    <property type="protein sequence ID" value="SDD33375.1"/>
    <property type="molecule type" value="Genomic_DNA"/>
</dbReference>
<keyword evidence="4" id="KW-1185">Reference proteome</keyword>
<feature type="transmembrane region" description="Helical" evidence="1">
    <location>
        <begin position="12"/>
        <end position="35"/>
    </location>
</feature>
<feature type="transmembrane region" description="Helical" evidence="1">
    <location>
        <begin position="84"/>
        <end position="110"/>
    </location>
</feature>
<feature type="transmembrane region" description="Helical" evidence="1">
    <location>
        <begin position="211"/>
        <end position="228"/>
    </location>
</feature>
<accession>A0A1G6TYK2</accession>
<evidence type="ECO:0000259" key="2">
    <source>
        <dbReference type="Pfam" id="PF02517"/>
    </source>
</evidence>
<proteinExistence type="predicted"/>
<protein>
    <submittedName>
        <fullName evidence="3">CAAX protease self-immunity</fullName>
    </submittedName>
</protein>
<feature type="transmembrane region" description="Helical" evidence="1">
    <location>
        <begin position="116"/>
        <end position="136"/>
    </location>
</feature>
<evidence type="ECO:0000313" key="3">
    <source>
        <dbReference type="EMBL" id="SDD33375.1"/>
    </source>
</evidence>